<name>A0A6G1HWQ8_9PEZI</name>
<dbReference type="CDD" id="cd08760">
    <property type="entry name" value="Cyt_b561_FRRS1_like"/>
    <property type="match status" value="1"/>
</dbReference>
<evidence type="ECO:0000259" key="3">
    <source>
        <dbReference type="SMART" id="SM00664"/>
    </source>
</evidence>
<dbReference type="Gene3D" id="2.60.40.1210">
    <property type="entry name" value="Cellobiose dehydrogenase, cytochrome domain"/>
    <property type="match status" value="1"/>
</dbReference>
<dbReference type="EMBL" id="ML996695">
    <property type="protein sequence ID" value="KAF2400493.1"/>
    <property type="molecule type" value="Genomic_DNA"/>
</dbReference>
<reference evidence="4" key="1">
    <citation type="journal article" date="2020" name="Stud. Mycol.">
        <title>101 Dothideomycetes genomes: a test case for predicting lifestyles and emergence of pathogens.</title>
        <authorList>
            <person name="Haridas S."/>
            <person name="Albert R."/>
            <person name="Binder M."/>
            <person name="Bloem J."/>
            <person name="Labutti K."/>
            <person name="Salamov A."/>
            <person name="Andreopoulos B."/>
            <person name="Baker S."/>
            <person name="Barry K."/>
            <person name="Bills G."/>
            <person name="Bluhm B."/>
            <person name="Cannon C."/>
            <person name="Castanera R."/>
            <person name="Culley D."/>
            <person name="Daum C."/>
            <person name="Ezra D."/>
            <person name="Gonzalez J."/>
            <person name="Henrissat B."/>
            <person name="Kuo A."/>
            <person name="Liang C."/>
            <person name="Lipzen A."/>
            <person name="Lutzoni F."/>
            <person name="Magnuson J."/>
            <person name="Mondo S."/>
            <person name="Nolan M."/>
            <person name="Ohm R."/>
            <person name="Pangilinan J."/>
            <person name="Park H.-J."/>
            <person name="Ramirez L."/>
            <person name="Alfaro M."/>
            <person name="Sun H."/>
            <person name="Tritt A."/>
            <person name="Yoshinaga Y."/>
            <person name="Zwiers L.-H."/>
            <person name="Turgeon B."/>
            <person name="Goodwin S."/>
            <person name="Spatafora J."/>
            <person name="Crous P."/>
            <person name="Grigoriev I."/>
        </authorList>
    </citation>
    <scope>NUCLEOTIDE SEQUENCE</scope>
    <source>
        <strain evidence="4">CBS 262.69</strain>
    </source>
</reference>
<dbReference type="PANTHER" id="PTHR47797">
    <property type="entry name" value="DEHYDROGENASE, PUTATIVE (AFU_ORTHOLOGUE AFUA_8G05805)-RELATED"/>
    <property type="match status" value="1"/>
</dbReference>
<dbReference type="Gene3D" id="1.20.120.1770">
    <property type="match status" value="1"/>
</dbReference>
<dbReference type="Pfam" id="PF16010">
    <property type="entry name" value="CDH-cyt"/>
    <property type="match status" value="1"/>
</dbReference>
<keyword evidence="5" id="KW-1185">Reference proteome</keyword>
<feature type="transmembrane region" description="Helical" evidence="2">
    <location>
        <begin position="342"/>
        <end position="364"/>
    </location>
</feature>
<dbReference type="InterPro" id="IPR005018">
    <property type="entry name" value="DOMON_domain"/>
</dbReference>
<evidence type="ECO:0000256" key="2">
    <source>
        <dbReference type="SAM" id="Phobius"/>
    </source>
</evidence>
<organism evidence="4 5">
    <name type="scientific">Trichodelitschia bisporula</name>
    <dbReference type="NCBI Taxonomy" id="703511"/>
    <lineage>
        <taxon>Eukaryota</taxon>
        <taxon>Fungi</taxon>
        <taxon>Dikarya</taxon>
        <taxon>Ascomycota</taxon>
        <taxon>Pezizomycotina</taxon>
        <taxon>Dothideomycetes</taxon>
        <taxon>Dothideomycetes incertae sedis</taxon>
        <taxon>Phaeotrichales</taxon>
        <taxon>Phaeotrichaceae</taxon>
        <taxon>Trichodelitschia</taxon>
    </lineage>
</organism>
<dbReference type="SUPFAM" id="SSF49344">
    <property type="entry name" value="CBD9-like"/>
    <property type="match status" value="1"/>
</dbReference>
<feature type="transmembrane region" description="Helical" evidence="2">
    <location>
        <begin position="288"/>
        <end position="306"/>
    </location>
</feature>
<dbReference type="AlphaFoldDB" id="A0A6G1HWQ8"/>
<evidence type="ECO:0000256" key="1">
    <source>
        <dbReference type="SAM" id="MobiDB-lite"/>
    </source>
</evidence>
<dbReference type="Pfam" id="PF10348">
    <property type="entry name" value="DUF2427"/>
    <property type="match status" value="1"/>
</dbReference>
<feature type="transmembrane region" description="Helical" evidence="2">
    <location>
        <begin position="253"/>
        <end position="276"/>
    </location>
</feature>
<evidence type="ECO:0000313" key="4">
    <source>
        <dbReference type="EMBL" id="KAF2400493.1"/>
    </source>
</evidence>
<keyword evidence="2" id="KW-0472">Membrane</keyword>
<dbReference type="OrthoDB" id="19261at2759"/>
<dbReference type="SMART" id="SM00664">
    <property type="entry name" value="DoH"/>
    <property type="match status" value="1"/>
</dbReference>
<feature type="transmembrane region" description="Helical" evidence="2">
    <location>
        <begin position="370"/>
        <end position="392"/>
    </location>
</feature>
<dbReference type="InterPro" id="IPR015920">
    <property type="entry name" value="Cellobiose_DH-like_cyt"/>
</dbReference>
<accession>A0A6G1HWQ8</accession>
<dbReference type="Proteomes" id="UP000799640">
    <property type="component" value="Unassembled WGS sequence"/>
</dbReference>
<keyword evidence="2" id="KW-1133">Transmembrane helix</keyword>
<feature type="transmembrane region" description="Helical" evidence="2">
    <location>
        <begin position="218"/>
        <end position="241"/>
    </location>
</feature>
<proteinExistence type="predicted"/>
<dbReference type="CDD" id="cd09630">
    <property type="entry name" value="CDH_like_cytochrome"/>
    <property type="match status" value="1"/>
</dbReference>
<protein>
    <submittedName>
        <fullName evidence="4">CBD9-like protein</fullName>
    </submittedName>
</protein>
<gene>
    <name evidence="4" type="ORF">EJ06DRAFT_578010</name>
</gene>
<feature type="domain" description="DOMON" evidence="3">
    <location>
        <begin position="51"/>
        <end position="153"/>
    </location>
</feature>
<keyword evidence="2" id="KW-0812">Transmembrane</keyword>
<evidence type="ECO:0000313" key="5">
    <source>
        <dbReference type="Proteomes" id="UP000799640"/>
    </source>
</evidence>
<dbReference type="InterPro" id="IPR018825">
    <property type="entry name" value="DUF2427"/>
</dbReference>
<feature type="region of interest" description="Disordered" evidence="1">
    <location>
        <begin position="450"/>
        <end position="469"/>
    </location>
</feature>
<dbReference type="PANTHER" id="PTHR47797:SF1">
    <property type="entry name" value="CYTOCHROME B561 DOMAIN-CONTAINING PROTEIN-RELATED"/>
    <property type="match status" value="1"/>
</dbReference>
<sequence length="469" mass="50387">MAGLLSTLAQAAGSATFVYSFDETNFTVSLSAVADTGDLYFRVQAPSGFDWIAVGIGASMKNALMFLAYPSKSGTNITFSPRLSTGNTEPAYSSAINARLMTNTSEPGSNHVDSLDSTAGVYSLEFICFNCTHFSNPPLDLTSAAAPFMFAVGPPSSSSVRASNSPAAPLRSHALHGQFTFDMRAATSPNSDNVGIPALGLKASDSNPGPVKVTRHDWIGAAHAAIMCLAFAFWLPVDAMLFRLMRRWKLHMYLQGAFALFFVVGLGLGIHLSTLFVRSKSYNTAHQVLGLIVIFVILAQAGLGYLRLRTHLATRTVDPSAHPTKVPDLAPRKNPTRLLHPLLGLLTFVLGVTAAGLGFPLALSPGYNRVWGPLVVAVVIMYLFAFGAKYCWASHGKDMKDEQATERNLQEAYDYGAQQRQRQAPAYGAPGFGAQYQGQQPVELGQYPQGSVPIPGQYQQASVPIPGRY</sequence>